<dbReference type="EMBL" id="JACHBW010000018">
    <property type="protein sequence ID" value="MBB6105603.1"/>
    <property type="molecule type" value="Genomic_DNA"/>
</dbReference>
<evidence type="ECO:0000256" key="1">
    <source>
        <dbReference type="SAM" id="MobiDB-lite"/>
    </source>
</evidence>
<feature type="region of interest" description="Disordered" evidence="1">
    <location>
        <begin position="1"/>
        <end position="27"/>
    </location>
</feature>
<protein>
    <recommendedName>
        <fullName evidence="2">Oxidoreductase molybdopterin-binding domain-containing protein</fullName>
    </recommendedName>
</protein>
<name>A0A7W9U231_9BURK</name>
<feature type="domain" description="Oxidoreductase molybdopterin-binding" evidence="2">
    <location>
        <begin position="98"/>
        <end position="169"/>
    </location>
</feature>
<proteinExistence type="predicted"/>
<dbReference type="AlphaFoldDB" id="A0A7W9U231"/>
<organism evidence="3 4">
    <name type="scientific">Paraburkholderia bannensis</name>
    <dbReference type="NCBI Taxonomy" id="765414"/>
    <lineage>
        <taxon>Bacteria</taxon>
        <taxon>Pseudomonadati</taxon>
        <taxon>Pseudomonadota</taxon>
        <taxon>Betaproteobacteria</taxon>
        <taxon>Burkholderiales</taxon>
        <taxon>Burkholderiaceae</taxon>
        <taxon>Paraburkholderia</taxon>
    </lineage>
</organism>
<dbReference type="InterPro" id="IPR000572">
    <property type="entry name" value="OxRdtase_Mopterin-bd_dom"/>
</dbReference>
<evidence type="ECO:0000313" key="3">
    <source>
        <dbReference type="EMBL" id="MBB6105603.1"/>
    </source>
</evidence>
<evidence type="ECO:0000259" key="2">
    <source>
        <dbReference type="Pfam" id="PF00174"/>
    </source>
</evidence>
<dbReference type="InterPro" id="IPR036374">
    <property type="entry name" value="OxRdtase_Mopterin-bd_sf"/>
</dbReference>
<keyword evidence="4" id="KW-1185">Reference proteome</keyword>
<evidence type="ECO:0000313" key="4">
    <source>
        <dbReference type="Proteomes" id="UP000571554"/>
    </source>
</evidence>
<dbReference type="Proteomes" id="UP000571554">
    <property type="component" value="Unassembled WGS sequence"/>
</dbReference>
<feature type="compositionally biased region" description="Basic and acidic residues" evidence="1">
    <location>
        <begin position="12"/>
        <end position="22"/>
    </location>
</feature>
<sequence>MQDRIVLGNEQETNRDESRQQDRPASGARRRFAMALAGLAAAALPLPRLAMAGESGALALDVNGAVHVTNNAAHTAYHFSEEQLLKLPQHSIETATTWTPRSTFTGPRLADVLATVGAYGSQIEIHTIDDYTCIVPVSDADRYGAVLAYAMNGRRLKVSDFGPLFLIYPRDQFPLELDGAAGDSKFAWQIVSMTIKP</sequence>
<comment type="caution">
    <text evidence="3">The sequence shown here is derived from an EMBL/GenBank/DDBJ whole genome shotgun (WGS) entry which is preliminary data.</text>
</comment>
<dbReference type="Pfam" id="PF00174">
    <property type="entry name" value="Oxidored_molyb"/>
    <property type="match status" value="1"/>
</dbReference>
<accession>A0A7W9U231</accession>
<dbReference type="Gene3D" id="3.90.420.10">
    <property type="entry name" value="Oxidoreductase, molybdopterin-binding domain"/>
    <property type="match status" value="1"/>
</dbReference>
<reference evidence="3 4" key="1">
    <citation type="submission" date="2020-08" db="EMBL/GenBank/DDBJ databases">
        <title>Above-ground endophytic microbial communities from plants in different locations in the United States.</title>
        <authorList>
            <person name="Frank C."/>
        </authorList>
    </citation>
    <scope>NUCLEOTIDE SEQUENCE [LARGE SCALE GENOMIC DNA]</scope>
    <source>
        <strain evidence="3 4">WP4_2_2</strain>
    </source>
</reference>
<gene>
    <name evidence="3" type="ORF">F4827_005471</name>
</gene>
<dbReference type="SUPFAM" id="SSF56524">
    <property type="entry name" value="Oxidoreductase molybdopterin-binding domain"/>
    <property type="match status" value="1"/>
</dbReference>